<evidence type="ECO:0000256" key="2">
    <source>
        <dbReference type="ARBA" id="ARBA00011123"/>
    </source>
</evidence>
<dbReference type="GO" id="GO:0006412">
    <property type="term" value="P:translation"/>
    <property type="evidence" value="ECO:0007669"/>
    <property type="project" value="UniProtKB-UniRule"/>
</dbReference>
<dbReference type="RefSeq" id="WP_189566315.1">
    <property type="nucleotide sequence ID" value="NZ_BMXI01000001.1"/>
</dbReference>
<dbReference type="SUPFAM" id="SSF55931">
    <property type="entry name" value="Glutamine synthetase/guanido kinase"/>
    <property type="match status" value="1"/>
</dbReference>
<evidence type="ECO:0000256" key="9">
    <source>
        <dbReference type="ARBA" id="ARBA00047380"/>
    </source>
</evidence>
<comment type="catalytic activity">
    <reaction evidence="9 11">
        <text>L-aspartyl-tRNA(Asn) + L-glutamine + ATP + H2O = L-asparaginyl-tRNA(Asn) + L-glutamate + ADP + phosphate + 2 H(+)</text>
        <dbReference type="Rhea" id="RHEA:14513"/>
        <dbReference type="Rhea" id="RHEA-COMP:9674"/>
        <dbReference type="Rhea" id="RHEA-COMP:9677"/>
        <dbReference type="ChEBI" id="CHEBI:15377"/>
        <dbReference type="ChEBI" id="CHEBI:15378"/>
        <dbReference type="ChEBI" id="CHEBI:29985"/>
        <dbReference type="ChEBI" id="CHEBI:30616"/>
        <dbReference type="ChEBI" id="CHEBI:43474"/>
        <dbReference type="ChEBI" id="CHEBI:58359"/>
        <dbReference type="ChEBI" id="CHEBI:78515"/>
        <dbReference type="ChEBI" id="CHEBI:78516"/>
        <dbReference type="ChEBI" id="CHEBI:456216"/>
    </reaction>
</comment>
<dbReference type="Gene3D" id="1.10.10.410">
    <property type="match status" value="1"/>
</dbReference>
<dbReference type="InterPro" id="IPR023168">
    <property type="entry name" value="GatB_Yqey_C_2"/>
</dbReference>
<feature type="domain" description="Asn/Gln amidotransferase" evidence="12">
    <location>
        <begin position="335"/>
        <end position="483"/>
    </location>
</feature>
<dbReference type="InterPro" id="IPR004413">
    <property type="entry name" value="GatB"/>
</dbReference>
<evidence type="ECO:0000256" key="8">
    <source>
        <dbReference type="ARBA" id="ARBA00024799"/>
    </source>
</evidence>
<sequence length="484" mass="53818">MKYIPTIGLEVHCQVKTNSKMFCACPTSFGDEPNTNTCPTCLGLPGALPVLNQRAIEKTLLAGLLLGCGSPPISKWDRKNYFYPDMPKNYQTTQMDLPLCIGGGVPLYDHNYPKDYQKNIANPGKVVRLNRIHLEEDVAKSTHLAKTSLVDFNRAGTPLMEIVSEPDLGSAEETFAYIKTLQQILIYGDISDADMEKGQLRCDVNISIRKHENDPLGERVELKNLNSISAVRRAIHYEIERQSADLDKGIGQEQSTWRWDDDLGESQMMRSKEDAHDYRYFPCPDLLPIRTEPLLETVRPHVPELPHEKSDRFIKDYKLTTYDASVLTSERPLSDYFETVATTTQAPPKKAANWVINNLLGILKENNTAITESPIKAESTAGVLSLVEAGTISANQAKELFAALWDQPEADPASLAKEMGFEPADNSAIDGFIDEAIANNPKQVEEIKGGNEKLINFLTGQVMKASKGKANPKLVTDAIREKLL</sequence>
<dbReference type="GO" id="GO:0070681">
    <property type="term" value="P:glutaminyl-tRNAGln biosynthesis via transamidation"/>
    <property type="evidence" value="ECO:0007669"/>
    <property type="project" value="TreeGrafter"/>
</dbReference>
<dbReference type="SMART" id="SM00845">
    <property type="entry name" value="GatB_Yqey"/>
    <property type="match status" value="1"/>
</dbReference>
<dbReference type="InterPro" id="IPR017959">
    <property type="entry name" value="Asn/Gln-tRNA_amidoTrfase_suB/E"/>
</dbReference>
<dbReference type="PANTHER" id="PTHR11659">
    <property type="entry name" value="GLUTAMYL-TRNA GLN AMIDOTRANSFERASE SUBUNIT B MITOCHONDRIAL AND PROKARYOTIC PET112-RELATED"/>
    <property type="match status" value="1"/>
</dbReference>
<keyword evidence="6 11" id="KW-0067">ATP-binding</keyword>
<dbReference type="InterPro" id="IPR014746">
    <property type="entry name" value="Gln_synth/guanido_kin_cat_dom"/>
</dbReference>
<keyword evidence="7 11" id="KW-0648">Protein biosynthesis</keyword>
<keyword evidence="14" id="KW-1185">Reference proteome</keyword>
<comment type="function">
    <text evidence="8 11">Allows the formation of correctly charged Asn-tRNA(Asn) or Gln-tRNA(Gln) through the transamidation of misacylated Asp-tRNA(Asn) or Glu-tRNA(Gln) in organisms which lack either or both of asparaginyl-tRNA or glutaminyl-tRNA synthetases. The reaction takes place in the presence of glutamine and ATP through an activated phospho-Asp-tRNA(Asn) or phospho-Glu-tRNA(Gln).</text>
</comment>
<dbReference type="FunFam" id="1.10.10.410:FF:000001">
    <property type="entry name" value="Aspartyl/glutamyl-tRNA(Asn/Gln) amidotransferase subunit B"/>
    <property type="match status" value="1"/>
</dbReference>
<dbReference type="InterPro" id="IPR006075">
    <property type="entry name" value="Asn/Gln-tRNA_Trfase_suB/E_cat"/>
</dbReference>
<dbReference type="InterPro" id="IPR017958">
    <property type="entry name" value="Gln-tRNA_amidoTrfase_suB_CS"/>
</dbReference>
<dbReference type="NCBIfam" id="TIGR00133">
    <property type="entry name" value="gatB"/>
    <property type="match status" value="1"/>
</dbReference>
<dbReference type="Proteomes" id="UP000644507">
    <property type="component" value="Unassembled WGS sequence"/>
</dbReference>
<dbReference type="FunFam" id="1.10.150.380:FF:000001">
    <property type="entry name" value="Aspartyl/glutamyl-tRNA(Asn/Gln) amidotransferase subunit B"/>
    <property type="match status" value="1"/>
</dbReference>
<dbReference type="PROSITE" id="PS01234">
    <property type="entry name" value="GATB"/>
    <property type="match status" value="1"/>
</dbReference>
<evidence type="ECO:0000256" key="5">
    <source>
        <dbReference type="ARBA" id="ARBA00022741"/>
    </source>
</evidence>
<dbReference type="Pfam" id="PF02934">
    <property type="entry name" value="GatB_N"/>
    <property type="match status" value="1"/>
</dbReference>
<dbReference type="NCBIfam" id="NF004014">
    <property type="entry name" value="PRK05477.1-4"/>
    <property type="match status" value="1"/>
</dbReference>
<reference evidence="13" key="2">
    <citation type="submission" date="2020-09" db="EMBL/GenBank/DDBJ databases">
        <authorList>
            <person name="Sun Q."/>
            <person name="Kim S."/>
        </authorList>
    </citation>
    <scope>NUCLEOTIDE SEQUENCE</scope>
    <source>
        <strain evidence="13">KCTC 12988</strain>
    </source>
</reference>
<comment type="similarity">
    <text evidence="1 11">Belongs to the GatB/GatE family. GatB subfamily.</text>
</comment>
<dbReference type="GO" id="GO:0005524">
    <property type="term" value="F:ATP binding"/>
    <property type="evidence" value="ECO:0007669"/>
    <property type="project" value="UniProtKB-KW"/>
</dbReference>
<dbReference type="Pfam" id="PF02637">
    <property type="entry name" value="GatB_Yqey"/>
    <property type="match status" value="1"/>
</dbReference>
<dbReference type="InterPro" id="IPR042114">
    <property type="entry name" value="GatB_C_1"/>
</dbReference>
<keyword evidence="5 11" id="KW-0547">Nucleotide-binding</keyword>
<evidence type="ECO:0000256" key="11">
    <source>
        <dbReference type="HAMAP-Rule" id="MF_00121"/>
    </source>
</evidence>
<proteinExistence type="inferred from homology"/>
<comment type="caution">
    <text evidence="13">The sequence shown here is derived from an EMBL/GenBank/DDBJ whole genome shotgun (WGS) entry which is preliminary data.</text>
</comment>
<evidence type="ECO:0000256" key="10">
    <source>
        <dbReference type="ARBA" id="ARBA00047913"/>
    </source>
</evidence>
<evidence type="ECO:0000256" key="3">
    <source>
        <dbReference type="ARBA" id="ARBA00016923"/>
    </source>
</evidence>
<dbReference type="Gene3D" id="1.10.150.380">
    <property type="entry name" value="GatB domain, N-terminal subdomain"/>
    <property type="match status" value="1"/>
</dbReference>
<comment type="subunit">
    <text evidence="2 11">Heterotrimer of A, B and C subunits.</text>
</comment>
<dbReference type="GO" id="GO:0050567">
    <property type="term" value="F:glutaminyl-tRNA synthase (glutamine-hydrolyzing) activity"/>
    <property type="evidence" value="ECO:0007669"/>
    <property type="project" value="UniProtKB-UniRule"/>
</dbReference>
<evidence type="ECO:0000313" key="14">
    <source>
        <dbReference type="Proteomes" id="UP000644507"/>
    </source>
</evidence>
<dbReference type="InterPro" id="IPR018027">
    <property type="entry name" value="Asn/Gln_amidotransferase"/>
</dbReference>
<evidence type="ECO:0000256" key="6">
    <source>
        <dbReference type="ARBA" id="ARBA00022840"/>
    </source>
</evidence>
<dbReference type="EC" id="6.3.5.-" evidence="11"/>
<evidence type="ECO:0000313" key="13">
    <source>
        <dbReference type="EMBL" id="GHC40423.1"/>
    </source>
</evidence>
<evidence type="ECO:0000256" key="7">
    <source>
        <dbReference type="ARBA" id="ARBA00022917"/>
    </source>
</evidence>
<dbReference type="EMBL" id="BMXI01000001">
    <property type="protein sequence ID" value="GHC40423.1"/>
    <property type="molecule type" value="Genomic_DNA"/>
</dbReference>
<gene>
    <name evidence="11 13" type="primary">gatB</name>
    <name evidence="13" type="ORF">GCM10007100_01120</name>
</gene>
<organism evidence="13 14">
    <name type="scientific">Roseibacillus persicicus</name>
    <dbReference type="NCBI Taxonomy" id="454148"/>
    <lineage>
        <taxon>Bacteria</taxon>
        <taxon>Pseudomonadati</taxon>
        <taxon>Verrucomicrobiota</taxon>
        <taxon>Verrucomicrobiia</taxon>
        <taxon>Verrucomicrobiales</taxon>
        <taxon>Verrucomicrobiaceae</taxon>
        <taxon>Roseibacillus</taxon>
    </lineage>
</organism>
<dbReference type="AlphaFoldDB" id="A0A918TC43"/>
<accession>A0A918TC43</accession>
<reference evidence="13" key="1">
    <citation type="journal article" date="2014" name="Int. J. Syst. Evol. Microbiol.">
        <title>Complete genome sequence of Corynebacterium casei LMG S-19264T (=DSM 44701T), isolated from a smear-ripened cheese.</title>
        <authorList>
            <consortium name="US DOE Joint Genome Institute (JGI-PGF)"/>
            <person name="Walter F."/>
            <person name="Albersmeier A."/>
            <person name="Kalinowski J."/>
            <person name="Ruckert C."/>
        </authorList>
    </citation>
    <scope>NUCLEOTIDE SEQUENCE</scope>
    <source>
        <strain evidence="13">KCTC 12988</strain>
    </source>
</reference>
<dbReference type="PANTHER" id="PTHR11659:SF0">
    <property type="entry name" value="GLUTAMYL-TRNA(GLN) AMIDOTRANSFERASE SUBUNIT B, MITOCHONDRIAL"/>
    <property type="match status" value="1"/>
</dbReference>
<comment type="catalytic activity">
    <reaction evidence="10 11">
        <text>L-glutamyl-tRNA(Gln) + L-glutamine + ATP + H2O = L-glutaminyl-tRNA(Gln) + L-glutamate + ADP + phosphate + H(+)</text>
        <dbReference type="Rhea" id="RHEA:17521"/>
        <dbReference type="Rhea" id="RHEA-COMP:9681"/>
        <dbReference type="Rhea" id="RHEA-COMP:9684"/>
        <dbReference type="ChEBI" id="CHEBI:15377"/>
        <dbReference type="ChEBI" id="CHEBI:15378"/>
        <dbReference type="ChEBI" id="CHEBI:29985"/>
        <dbReference type="ChEBI" id="CHEBI:30616"/>
        <dbReference type="ChEBI" id="CHEBI:43474"/>
        <dbReference type="ChEBI" id="CHEBI:58359"/>
        <dbReference type="ChEBI" id="CHEBI:78520"/>
        <dbReference type="ChEBI" id="CHEBI:78521"/>
        <dbReference type="ChEBI" id="CHEBI:456216"/>
    </reaction>
</comment>
<evidence type="ECO:0000256" key="1">
    <source>
        <dbReference type="ARBA" id="ARBA00005306"/>
    </source>
</evidence>
<evidence type="ECO:0000259" key="12">
    <source>
        <dbReference type="SMART" id="SM00845"/>
    </source>
</evidence>
<keyword evidence="4 11" id="KW-0436">Ligase</keyword>
<protein>
    <recommendedName>
        <fullName evidence="3 11">Aspartyl/glutamyl-tRNA(Asn/Gln) amidotransferase subunit B</fullName>
        <shortName evidence="11">Asp/Glu-ADT subunit B</shortName>
        <ecNumber evidence="11">6.3.5.-</ecNumber>
    </recommendedName>
</protein>
<dbReference type="SUPFAM" id="SSF89095">
    <property type="entry name" value="GatB/YqeY motif"/>
    <property type="match status" value="1"/>
</dbReference>
<dbReference type="InterPro" id="IPR003789">
    <property type="entry name" value="Asn/Gln_tRNA_amidoTrase-B-like"/>
</dbReference>
<dbReference type="NCBIfam" id="NF004012">
    <property type="entry name" value="PRK05477.1-2"/>
    <property type="match status" value="1"/>
</dbReference>
<evidence type="ECO:0000256" key="4">
    <source>
        <dbReference type="ARBA" id="ARBA00022598"/>
    </source>
</evidence>
<dbReference type="HAMAP" id="MF_00121">
    <property type="entry name" value="GatB"/>
    <property type="match status" value="1"/>
</dbReference>
<name>A0A918TC43_9BACT</name>